<dbReference type="Pfam" id="PF10029">
    <property type="entry name" value="DUF2271"/>
    <property type="match status" value="1"/>
</dbReference>
<dbReference type="Proteomes" id="UP000558089">
    <property type="component" value="Unassembled WGS sequence"/>
</dbReference>
<reference evidence="2 3" key="1">
    <citation type="submission" date="2020-01" db="EMBL/GenBank/DDBJ databases">
        <title>Draft Genome Analysis of Muricauda sp. HICW Isolated from coastal seawater of PR China.</title>
        <authorList>
            <person name="Chen M.-X."/>
        </authorList>
    </citation>
    <scope>NUCLEOTIDE SEQUENCE [LARGE SCALE GENOMIC DNA]</scope>
    <source>
        <strain evidence="2 3">HICW</strain>
    </source>
</reference>
<name>A0A850NFB1_9FLAO</name>
<protein>
    <submittedName>
        <fullName evidence="2">DUF2271 domain-containing protein</fullName>
    </submittedName>
</protein>
<proteinExistence type="predicted"/>
<sequence length="167" mass="18855">MINMKRSVYRPAILFALIVAFLTASYTQAPTTVSYKCMIQMANYTGEKAYVVVSLMNAEGEYVKTLYMQGDDPEWFPDLKDWWGFNHGTNENIDAITGATVGNGERNIISLSVDASQVDSGYKIRFESAVENQEYYTVDAEIDLNSATIRNKVDGKGYIRYIRMVPN</sequence>
<comment type="caution">
    <text evidence="2">The sequence shown here is derived from an EMBL/GenBank/DDBJ whole genome shotgun (WGS) entry which is preliminary data.</text>
</comment>
<gene>
    <name evidence="2" type="ORF">GUA46_10405</name>
</gene>
<keyword evidence="1" id="KW-0732">Signal</keyword>
<evidence type="ECO:0000313" key="2">
    <source>
        <dbReference type="EMBL" id="NVN18754.1"/>
    </source>
</evidence>
<organism evidence="2 3">
    <name type="scientific">Flagellimonas chongwuensis</name>
    <dbReference type="NCBI Taxonomy" id="2697365"/>
    <lineage>
        <taxon>Bacteria</taxon>
        <taxon>Pseudomonadati</taxon>
        <taxon>Bacteroidota</taxon>
        <taxon>Flavobacteriia</taxon>
        <taxon>Flavobacteriales</taxon>
        <taxon>Flavobacteriaceae</taxon>
        <taxon>Flagellimonas</taxon>
    </lineage>
</organism>
<evidence type="ECO:0000313" key="3">
    <source>
        <dbReference type="Proteomes" id="UP000558089"/>
    </source>
</evidence>
<feature type="signal peptide" evidence="1">
    <location>
        <begin position="1"/>
        <end position="29"/>
    </location>
</feature>
<keyword evidence="3" id="KW-1185">Reference proteome</keyword>
<evidence type="ECO:0000256" key="1">
    <source>
        <dbReference type="SAM" id="SignalP"/>
    </source>
</evidence>
<accession>A0A850NFB1</accession>
<dbReference type="AlphaFoldDB" id="A0A850NFB1"/>
<dbReference type="EMBL" id="WYET01000004">
    <property type="protein sequence ID" value="NVN18754.1"/>
    <property type="molecule type" value="Genomic_DNA"/>
</dbReference>
<feature type="chain" id="PRO_5032491032" evidence="1">
    <location>
        <begin position="30"/>
        <end position="167"/>
    </location>
</feature>
<dbReference type="InterPro" id="IPR014469">
    <property type="entry name" value="DUF2271"/>
</dbReference>